<accession>A0A0D0SVT9</accession>
<dbReference type="AlphaFoldDB" id="A0A0D0SVT9"/>
<evidence type="ECO:0000313" key="2">
    <source>
        <dbReference type="Proteomes" id="UP000032210"/>
    </source>
</evidence>
<sequence length="238" mass="24783">MQIAGAVLLFGAARIVGRQVQGGNLLTQVVGPILGGTQLCGRAGVFLALPAGVVGVLNGRSRQRRGIALAGAPVSLGEVVHQDRIGPGVRDDMVHVQQQDVVIVLERDQRCANQRGQAQVKRRAGLGRNTLGDGSGPGVGRETRQVVFVQMDSGLRVKYLPGLVVQGLECSSQHIVSVDNLLQGRVQRCGIQGAAQAQCVGQVVGAAAGRQLLQEPQALLGERQGRGAAMGLSLDGML</sequence>
<protein>
    <submittedName>
        <fullName evidence="1">Uncharacterized protein</fullName>
    </submittedName>
</protein>
<dbReference type="Proteomes" id="UP000032210">
    <property type="component" value="Unassembled WGS sequence"/>
</dbReference>
<name>A0A0D0SVT9_PSEFL</name>
<evidence type="ECO:0000313" key="1">
    <source>
        <dbReference type="EMBL" id="KIR16126.1"/>
    </source>
</evidence>
<dbReference type="EMBL" id="JXCQ01000102">
    <property type="protein sequence ID" value="KIR16126.1"/>
    <property type="molecule type" value="Genomic_DNA"/>
</dbReference>
<gene>
    <name evidence="1" type="ORF">PFLU3_53960</name>
</gene>
<reference evidence="1 2" key="1">
    <citation type="submission" date="2015-01" db="EMBL/GenBank/DDBJ databases">
        <title>Genome sequence of the beneficial rhizobacterium Pseudomonas fluorescens 2-79.</title>
        <authorList>
            <person name="Thuermer A."/>
            <person name="Daniel R."/>
        </authorList>
    </citation>
    <scope>NUCLEOTIDE SEQUENCE [LARGE SCALE GENOMIC DNA]</scope>
    <source>
        <strain evidence="1 2">2-79</strain>
    </source>
</reference>
<proteinExistence type="predicted"/>
<organism evidence="1 2">
    <name type="scientific">Pseudomonas fluorescens</name>
    <dbReference type="NCBI Taxonomy" id="294"/>
    <lineage>
        <taxon>Bacteria</taxon>
        <taxon>Pseudomonadati</taxon>
        <taxon>Pseudomonadota</taxon>
        <taxon>Gammaproteobacteria</taxon>
        <taxon>Pseudomonadales</taxon>
        <taxon>Pseudomonadaceae</taxon>
        <taxon>Pseudomonas</taxon>
    </lineage>
</organism>
<comment type="caution">
    <text evidence="1">The sequence shown here is derived from an EMBL/GenBank/DDBJ whole genome shotgun (WGS) entry which is preliminary data.</text>
</comment>